<evidence type="ECO:0000313" key="8">
    <source>
        <dbReference type="EMBL" id="KAJ4367393.1"/>
    </source>
</evidence>
<gene>
    <name evidence="8" type="ORF">N0V83_006975</name>
</gene>
<evidence type="ECO:0000256" key="5">
    <source>
        <dbReference type="PROSITE-ProRule" id="PRU00205"/>
    </source>
</evidence>
<dbReference type="PROSITE" id="PS50922">
    <property type="entry name" value="TLC"/>
    <property type="match status" value="1"/>
</dbReference>
<dbReference type="PANTHER" id="PTHR13439">
    <property type="entry name" value="CT120 PROTEIN"/>
    <property type="match status" value="1"/>
</dbReference>
<evidence type="ECO:0000256" key="4">
    <source>
        <dbReference type="ARBA" id="ARBA00023136"/>
    </source>
</evidence>
<feature type="transmembrane region" description="Helical" evidence="6">
    <location>
        <begin position="85"/>
        <end position="105"/>
    </location>
</feature>
<keyword evidence="4 5" id="KW-0472">Membrane</keyword>
<feature type="transmembrane region" description="Helical" evidence="6">
    <location>
        <begin position="125"/>
        <end position="143"/>
    </location>
</feature>
<evidence type="ECO:0000256" key="6">
    <source>
        <dbReference type="SAM" id="Phobius"/>
    </source>
</evidence>
<feature type="domain" description="TLC" evidence="7">
    <location>
        <begin position="78"/>
        <end position="317"/>
    </location>
</feature>
<dbReference type="AlphaFoldDB" id="A0A9W9CJV0"/>
<name>A0A9W9CJV0_9PLEO</name>
<dbReference type="PANTHER" id="PTHR13439:SF0">
    <property type="entry name" value="TOPOISOMERASE I DAMAGE AFFECTED PROTEIN 4"/>
    <property type="match status" value="1"/>
</dbReference>
<evidence type="ECO:0000259" key="7">
    <source>
        <dbReference type="PROSITE" id="PS50922"/>
    </source>
</evidence>
<dbReference type="GO" id="GO:0005783">
    <property type="term" value="C:endoplasmic reticulum"/>
    <property type="evidence" value="ECO:0007669"/>
    <property type="project" value="TreeGrafter"/>
</dbReference>
<feature type="transmembrane region" description="Helical" evidence="6">
    <location>
        <begin position="284"/>
        <end position="306"/>
    </location>
</feature>
<dbReference type="Pfam" id="PF03798">
    <property type="entry name" value="TRAM_LAG1_CLN8"/>
    <property type="match status" value="1"/>
</dbReference>
<protein>
    <recommendedName>
        <fullName evidence="7">TLC domain-containing protein</fullName>
    </recommendedName>
</protein>
<dbReference type="InterPro" id="IPR006634">
    <property type="entry name" value="TLC-dom"/>
</dbReference>
<organism evidence="8 9">
    <name type="scientific">Neocucurbitaria cava</name>
    <dbReference type="NCBI Taxonomy" id="798079"/>
    <lineage>
        <taxon>Eukaryota</taxon>
        <taxon>Fungi</taxon>
        <taxon>Dikarya</taxon>
        <taxon>Ascomycota</taxon>
        <taxon>Pezizomycotina</taxon>
        <taxon>Dothideomycetes</taxon>
        <taxon>Pleosporomycetidae</taxon>
        <taxon>Pleosporales</taxon>
        <taxon>Pleosporineae</taxon>
        <taxon>Cucurbitariaceae</taxon>
        <taxon>Neocucurbitaria</taxon>
    </lineage>
</organism>
<proteinExistence type="predicted"/>
<reference evidence="8" key="1">
    <citation type="submission" date="2022-10" db="EMBL/GenBank/DDBJ databases">
        <title>Tapping the CABI collections for fungal endophytes: first genome assemblies for Collariella, Neodidymelliopsis, Ascochyta clinopodiicola, Didymella pomorum, Didymosphaeria variabile, Neocosmospora piperis and Neocucurbitaria cava.</title>
        <authorList>
            <person name="Hill R."/>
        </authorList>
    </citation>
    <scope>NUCLEOTIDE SEQUENCE</scope>
    <source>
        <strain evidence="8">IMI 356814</strain>
    </source>
</reference>
<evidence type="ECO:0000256" key="3">
    <source>
        <dbReference type="ARBA" id="ARBA00022989"/>
    </source>
</evidence>
<dbReference type="EMBL" id="JAPEUY010000012">
    <property type="protein sequence ID" value="KAJ4367393.1"/>
    <property type="molecule type" value="Genomic_DNA"/>
</dbReference>
<dbReference type="GO" id="GO:0016020">
    <property type="term" value="C:membrane"/>
    <property type="evidence" value="ECO:0007669"/>
    <property type="project" value="UniProtKB-SubCell"/>
</dbReference>
<feature type="transmembrane region" description="Helical" evidence="6">
    <location>
        <begin position="209"/>
        <end position="229"/>
    </location>
</feature>
<evidence type="ECO:0000256" key="2">
    <source>
        <dbReference type="ARBA" id="ARBA00022692"/>
    </source>
</evidence>
<comment type="subcellular location">
    <subcellularLocation>
        <location evidence="1">Membrane</location>
        <topology evidence="1">Multi-pass membrane protein</topology>
    </subcellularLocation>
</comment>
<sequence>MAIVDPIFRPNMRDPIPPPSLLVQLSNPLADKLSLTTLPYHVHEVLLGFFGYHFILHVLSPAVSQLVCPQTYRGFNKRTRLNWDIHWVSMIQALFINTAALWVIFKDEERHEMDWRGRLWGYTPASGMVQGFAAGYFLWDLQVSAQYMNLSGPSALLHAIGALAVTCIGFKPFGNYYGLSFVLYELSTPFLNIHWFCDKLGMTGSRLQLYNGIALLLTFFGCRIVWGTYQSIMIYVDIYKGLTQSSTGLGMDSLMDDGKCRSNLSGGSGYEVPQNCGVGGDLPMWLVCVYLIGNTALSLLNVYWFMQMVKAVRKRFVPTKDEQVKKNR</sequence>
<evidence type="ECO:0000313" key="9">
    <source>
        <dbReference type="Proteomes" id="UP001140560"/>
    </source>
</evidence>
<keyword evidence="2 5" id="KW-0812">Transmembrane</keyword>
<evidence type="ECO:0000256" key="1">
    <source>
        <dbReference type="ARBA" id="ARBA00004141"/>
    </source>
</evidence>
<dbReference type="GO" id="GO:0055088">
    <property type="term" value="P:lipid homeostasis"/>
    <property type="evidence" value="ECO:0007669"/>
    <property type="project" value="TreeGrafter"/>
</dbReference>
<keyword evidence="9" id="KW-1185">Reference proteome</keyword>
<dbReference type="OrthoDB" id="10266980at2759"/>
<dbReference type="SMART" id="SM00724">
    <property type="entry name" value="TLC"/>
    <property type="match status" value="1"/>
</dbReference>
<feature type="transmembrane region" description="Helical" evidence="6">
    <location>
        <begin position="155"/>
        <end position="173"/>
    </location>
</feature>
<comment type="caution">
    <text evidence="8">The sequence shown here is derived from an EMBL/GenBank/DDBJ whole genome shotgun (WGS) entry which is preliminary data.</text>
</comment>
<feature type="transmembrane region" description="Helical" evidence="6">
    <location>
        <begin position="45"/>
        <end position="64"/>
    </location>
</feature>
<keyword evidence="3 6" id="KW-1133">Transmembrane helix</keyword>
<dbReference type="Proteomes" id="UP001140560">
    <property type="component" value="Unassembled WGS sequence"/>
</dbReference>
<accession>A0A9W9CJV0</accession>
<dbReference type="InterPro" id="IPR050846">
    <property type="entry name" value="TLCD"/>
</dbReference>